<dbReference type="InterPro" id="IPR037523">
    <property type="entry name" value="VOC_core"/>
</dbReference>
<feature type="binding site" evidence="2">
    <location>
        <position position="191"/>
    </location>
    <ligand>
        <name>a divalent metal cation</name>
        <dbReference type="ChEBI" id="CHEBI:60240"/>
        <note>catalytic</note>
    </ligand>
</feature>
<dbReference type="PANTHER" id="PTHR12110">
    <property type="entry name" value="HYDROXYPYRUVATE ISOMERASE"/>
    <property type="match status" value="1"/>
</dbReference>
<organism evidence="4 5">
    <name type="scientific">Kineosphaera limosa NBRC 100340</name>
    <dbReference type="NCBI Taxonomy" id="1184609"/>
    <lineage>
        <taxon>Bacteria</taxon>
        <taxon>Bacillati</taxon>
        <taxon>Actinomycetota</taxon>
        <taxon>Actinomycetes</taxon>
        <taxon>Micrococcales</taxon>
        <taxon>Dermatophilaceae</taxon>
        <taxon>Kineosphaera</taxon>
    </lineage>
</organism>
<comment type="cofactor">
    <cofactor evidence="2">
        <name>a divalent metal cation</name>
        <dbReference type="ChEBI" id="CHEBI:60240"/>
    </cofactor>
</comment>
<dbReference type="InterPro" id="IPR050312">
    <property type="entry name" value="IolE/XylAMocC-like"/>
</dbReference>
<dbReference type="eggNOG" id="COG3185">
    <property type="taxonomic scope" value="Bacteria"/>
</dbReference>
<feature type="binding site" evidence="2">
    <location>
        <position position="436"/>
    </location>
    <ligand>
        <name>Mg(2+)</name>
        <dbReference type="ChEBI" id="CHEBI:18420"/>
    </ligand>
</feature>
<accession>K6WT39</accession>
<dbReference type="UniPathway" id="UPA00088"/>
<dbReference type="InterPro" id="IPR013022">
    <property type="entry name" value="Xyl_isomerase-like_TIM-brl"/>
</dbReference>
<dbReference type="GO" id="GO:0046279">
    <property type="term" value="P:3,4-dihydroxybenzoate biosynthetic process"/>
    <property type="evidence" value="ECO:0007669"/>
    <property type="project" value="UniProtKB-UniRule"/>
</dbReference>
<feature type="domain" description="VOC" evidence="3">
    <location>
        <begin position="449"/>
        <end position="592"/>
    </location>
</feature>
<feature type="binding site" evidence="2">
    <location>
        <position position="239"/>
    </location>
    <ligand>
        <name>a divalent metal cation</name>
        <dbReference type="ChEBI" id="CHEBI:60240"/>
        <note>catalytic</note>
    </ligand>
</feature>
<comment type="similarity">
    <text evidence="2">Belongs to the bacterial two-domain DSD family.</text>
</comment>
<dbReference type="RefSeq" id="WP_006591789.1">
    <property type="nucleotide sequence ID" value="NZ_BAHD01000018.1"/>
</dbReference>
<evidence type="ECO:0000313" key="4">
    <source>
        <dbReference type="EMBL" id="GAB95257.1"/>
    </source>
</evidence>
<keyword evidence="2" id="KW-0479">Metal-binding</keyword>
<dbReference type="OrthoDB" id="9780241at2"/>
<dbReference type="Gene3D" id="3.20.20.150">
    <property type="entry name" value="Divalent-metal-dependent TIM barrel enzymes"/>
    <property type="match status" value="1"/>
</dbReference>
<protein>
    <recommendedName>
        <fullName evidence="2">3-dehydroshikimate dehydratase</fullName>
        <shortName evidence="2">DSD</shortName>
        <ecNumber evidence="2">4.2.1.118</ecNumber>
    </recommendedName>
</protein>
<keyword evidence="1" id="KW-0119">Carbohydrate metabolism</keyword>
<dbReference type="Gene3D" id="3.10.180.10">
    <property type="entry name" value="2,3-Dihydroxybiphenyl 1,2-Dioxygenase, domain 1"/>
    <property type="match status" value="2"/>
</dbReference>
<comment type="function">
    <text evidence="2">Catalyzes the conversion of 3-dehydroshikimate to protocatechuate (3,4-dihydroxybenzoate), a common intermediate of quinate and shikimate degradation pathways.</text>
</comment>
<dbReference type="InterPro" id="IPR043700">
    <property type="entry name" value="DSD"/>
</dbReference>
<sequence>MRTSIATVCLSGTLEAKLHASAAAGFDGVEIFEPDLIASPRSPEQIRELADSLGLTLDLYQPFRDLEGVGPDQFADNLRRARHKFELMGRLGIETMLVCSNVATATVDDDELAAEQLRQLGELAAEHGTRIAYEALAWGRYVNTYEHAWRLVRRAAHPNVGTCLDSFHILSRGGDPRGIEDIPAEKIFFVQLADAPQLSMDVLSWSRHHRVFPGQGSWDLPSFLAHLMRAGYTGPVSLEVFNDTFRQTDVGRTAVDAMRSLRWLQEHAAARLGNTEAPVPLLRLPAVEDPTGIDFVEIRGRAGVERIEDMLAALGFTYAGTHRSKSVRLWELGQARIVVNDADTQDGRPVVAAIGFVVDDPQRSAARAGELGAPSVPRRSEADEQVLQAVRAPDTTEIFFCSRTNAWTSEFSVKPGDERATRAARPEDGADSHVDHVNLDQPWQRQDEGLLFLSAVLSLDPQPSLDVASPLGLVRSQVMRSADGAVRLALNVAPPMARQSVGSHPGIGQVQHVAISCPDLIGLARRARDRGLEFLPVPANYYDDLAARFDLPAQTLATLRELNLLYDRDDRGEFYHLYTPTVGEVFLEIVQRTDGYDGYGAPNAPVRLAAQLATLLD</sequence>
<keyword evidence="2" id="KW-0456">Lyase</keyword>
<reference evidence="4 5" key="1">
    <citation type="submission" date="2012-08" db="EMBL/GenBank/DDBJ databases">
        <title>Whole genome shotgun sequence of Kineosphaera limosa NBRC 100340.</title>
        <authorList>
            <person name="Yoshida I."/>
            <person name="Isaki S."/>
            <person name="Hosoyama A."/>
            <person name="Tsuchikane K."/>
            <person name="Katsumata H."/>
            <person name="Ando Y."/>
            <person name="Ohji S."/>
            <person name="Hamada M."/>
            <person name="Tamura T."/>
            <person name="Yamazoe A."/>
            <person name="Yamazaki S."/>
            <person name="Fujita N."/>
        </authorList>
    </citation>
    <scope>NUCLEOTIDE SEQUENCE [LARGE SCALE GENOMIC DNA]</scope>
    <source>
        <strain evidence="4 5">NBRC 100340</strain>
    </source>
</reference>
<feature type="binding site" evidence="2">
    <location>
        <position position="134"/>
    </location>
    <ligand>
        <name>a divalent metal cation</name>
        <dbReference type="ChEBI" id="CHEBI:60240"/>
        <note>catalytic</note>
    </ligand>
</feature>
<gene>
    <name evidence="4" type="ORF">KILIM_018_00040</name>
</gene>
<dbReference type="Pfam" id="PF01261">
    <property type="entry name" value="AP_endonuc_2"/>
    <property type="match status" value="1"/>
</dbReference>
<dbReference type="AlphaFoldDB" id="K6WT39"/>
<evidence type="ECO:0000256" key="2">
    <source>
        <dbReference type="HAMAP-Rule" id="MF_02238"/>
    </source>
</evidence>
<evidence type="ECO:0000256" key="1">
    <source>
        <dbReference type="ARBA" id="ARBA00023277"/>
    </source>
</evidence>
<feature type="binding site" evidence="2">
    <location>
        <position position="512"/>
    </location>
    <ligand>
        <name>Mg(2+)</name>
        <dbReference type="ChEBI" id="CHEBI:18420"/>
    </ligand>
</feature>
<feature type="binding site" evidence="2">
    <location>
        <position position="165"/>
    </location>
    <ligand>
        <name>a divalent metal cation</name>
        <dbReference type="ChEBI" id="CHEBI:60240"/>
        <note>catalytic</note>
    </ligand>
</feature>
<proteinExistence type="inferred from homology"/>
<dbReference type="HAMAP" id="MF_02238">
    <property type="entry name" value="DSD"/>
    <property type="match status" value="1"/>
</dbReference>
<dbReference type="GO" id="GO:0046565">
    <property type="term" value="F:3-dehydroshikimate dehydratase activity"/>
    <property type="evidence" value="ECO:0007669"/>
    <property type="project" value="UniProtKB-UniRule"/>
</dbReference>
<dbReference type="InterPro" id="IPR029068">
    <property type="entry name" value="Glyas_Bleomycin-R_OHBP_Dase"/>
</dbReference>
<dbReference type="SUPFAM" id="SSF54593">
    <property type="entry name" value="Glyoxalase/Bleomycin resistance protein/Dihydroxybiphenyl dioxygenase"/>
    <property type="match status" value="1"/>
</dbReference>
<dbReference type="Pfam" id="PF14696">
    <property type="entry name" value="Glyoxalase_5"/>
    <property type="match status" value="1"/>
</dbReference>
<keyword evidence="5" id="KW-1185">Reference proteome</keyword>
<dbReference type="GO" id="GO:0046872">
    <property type="term" value="F:metal ion binding"/>
    <property type="evidence" value="ECO:0007669"/>
    <property type="project" value="UniProtKB-UniRule"/>
</dbReference>
<dbReference type="SUPFAM" id="SSF51658">
    <property type="entry name" value="Xylose isomerase-like"/>
    <property type="match status" value="1"/>
</dbReference>
<dbReference type="PANTHER" id="PTHR12110:SF21">
    <property type="entry name" value="XYLOSE ISOMERASE-LIKE TIM BARREL DOMAIN-CONTAINING PROTEIN"/>
    <property type="match status" value="1"/>
</dbReference>
<dbReference type="STRING" id="1184609.KILIM_018_00040"/>
<dbReference type="EMBL" id="BAHD01000018">
    <property type="protein sequence ID" value="GAB95257.1"/>
    <property type="molecule type" value="Genomic_DNA"/>
</dbReference>
<comment type="catalytic activity">
    <reaction evidence="2">
        <text>3-dehydroshikimate = 3,4-dihydroxybenzoate + H2O</text>
        <dbReference type="Rhea" id="RHEA:24848"/>
        <dbReference type="ChEBI" id="CHEBI:15377"/>
        <dbReference type="ChEBI" id="CHEBI:16630"/>
        <dbReference type="ChEBI" id="CHEBI:36241"/>
        <dbReference type="EC" id="4.2.1.118"/>
    </reaction>
</comment>
<feature type="binding site" evidence="2">
    <location>
        <position position="588"/>
    </location>
    <ligand>
        <name>Mg(2+)</name>
        <dbReference type="ChEBI" id="CHEBI:18420"/>
    </ligand>
</feature>
<name>K6WT39_9MICO</name>
<feature type="domain" description="VOC" evidence="3">
    <location>
        <begin position="292"/>
        <end position="403"/>
    </location>
</feature>
<dbReference type="InterPro" id="IPR036237">
    <property type="entry name" value="Xyl_isomerase-like_sf"/>
</dbReference>
<dbReference type="eggNOG" id="COG1082">
    <property type="taxonomic scope" value="Bacteria"/>
</dbReference>
<comment type="pathway">
    <text evidence="2">Aromatic compound metabolism; 3,4-dihydroxybenzoate biosynthesis.</text>
</comment>
<comment type="caution">
    <text evidence="4">The sequence shown here is derived from an EMBL/GenBank/DDBJ whole genome shotgun (WGS) entry which is preliminary data.</text>
</comment>
<dbReference type="Proteomes" id="UP000008366">
    <property type="component" value="Unassembled WGS sequence"/>
</dbReference>
<dbReference type="EC" id="4.2.1.118" evidence="2"/>
<evidence type="ECO:0000259" key="3">
    <source>
        <dbReference type="PROSITE" id="PS51819"/>
    </source>
</evidence>
<dbReference type="PROSITE" id="PS51819">
    <property type="entry name" value="VOC"/>
    <property type="match status" value="2"/>
</dbReference>
<evidence type="ECO:0000313" key="5">
    <source>
        <dbReference type="Proteomes" id="UP000008366"/>
    </source>
</evidence>